<gene>
    <name evidence="1" type="ORF">TCEB3V08_LOCUS5806</name>
</gene>
<evidence type="ECO:0000313" key="1">
    <source>
        <dbReference type="EMBL" id="CAD7401019.1"/>
    </source>
</evidence>
<dbReference type="EMBL" id="OC318210">
    <property type="protein sequence ID" value="CAD7401019.1"/>
    <property type="molecule type" value="Genomic_DNA"/>
</dbReference>
<accession>A0A7R9CR78</accession>
<dbReference type="AlphaFoldDB" id="A0A7R9CR78"/>
<sequence length="147" mass="16687">MASESKVQGRPEAHAPCEGVLNWRLPRDVRDFKLCHVMLMLTGAERVTNSSAIAEQVCLFLRSHPEVLEKFVLEEVELEHLEQWMILRTQQPKNNSDATAIKGKSRAKPDLNRWKARRLCYLAAADVDGWTDKSSLVRIGCFAIVLT</sequence>
<protein>
    <submittedName>
        <fullName evidence="1">Uncharacterized protein</fullName>
    </submittedName>
</protein>
<organism evidence="1">
    <name type="scientific">Timema cristinae</name>
    <name type="common">Walking stick</name>
    <dbReference type="NCBI Taxonomy" id="61476"/>
    <lineage>
        <taxon>Eukaryota</taxon>
        <taxon>Metazoa</taxon>
        <taxon>Ecdysozoa</taxon>
        <taxon>Arthropoda</taxon>
        <taxon>Hexapoda</taxon>
        <taxon>Insecta</taxon>
        <taxon>Pterygota</taxon>
        <taxon>Neoptera</taxon>
        <taxon>Polyneoptera</taxon>
        <taxon>Phasmatodea</taxon>
        <taxon>Timematodea</taxon>
        <taxon>Timematoidea</taxon>
        <taxon>Timematidae</taxon>
        <taxon>Timema</taxon>
    </lineage>
</organism>
<reference evidence="1" key="1">
    <citation type="submission" date="2020-11" db="EMBL/GenBank/DDBJ databases">
        <authorList>
            <person name="Tran Van P."/>
        </authorList>
    </citation>
    <scope>NUCLEOTIDE SEQUENCE</scope>
</reference>
<proteinExistence type="predicted"/>
<name>A0A7R9CR78_TIMCR</name>